<keyword evidence="3" id="KW-0677">Repeat</keyword>
<protein>
    <submittedName>
        <fullName evidence="8">Catenin-beta-like protein</fullName>
    </submittedName>
</protein>
<dbReference type="InterPro" id="IPR039678">
    <property type="entry name" value="CTNNBL1"/>
</dbReference>
<keyword evidence="5" id="KW-0539">Nucleus</keyword>
<dbReference type="PANTHER" id="PTHR14978">
    <property type="entry name" value="BETA-CATENIN-LIKE PROTEIN 1 NUCLEAR ASSOCIATED PROTEIN"/>
    <property type="match status" value="1"/>
</dbReference>
<comment type="subcellular location">
    <subcellularLocation>
        <location evidence="1">Nucleus</location>
    </subcellularLocation>
</comment>
<evidence type="ECO:0000313" key="8">
    <source>
        <dbReference type="EMBL" id="CAH7667033.1"/>
    </source>
</evidence>
<dbReference type="SMART" id="SM01156">
    <property type="entry name" value="DUF1716"/>
    <property type="match status" value="1"/>
</dbReference>
<keyword evidence="9" id="KW-1185">Reference proteome</keyword>
<dbReference type="GO" id="GO:0005681">
    <property type="term" value="C:spliceosomal complex"/>
    <property type="evidence" value="ECO:0007669"/>
    <property type="project" value="TreeGrafter"/>
</dbReference>
<dbReference type="InterPro" id="IPR013180">
    <property type="entry name" value="CTNNBL1_N"/>
</dbReference>
<evidence type="ECO:0000256" key="1">
    <source>
        <dbReference type="ARBA" id="ARBA00004123"/>
    </source>
</evidence>
<evidence type="ECO:0000256" key="6">
    <source>
        <dbReference type="SAM" id="MobiDB-lite"/>
    </source>
</evidence>
<proteinExistence type="predicted"/>
<comment type="caution">
    <text evidence="8">The sequence shown here is derived from an EMBL/GenBank/DDBJ whole genome shotgun (WGS) entry which is preliminary data.</text>
</comment>
<organism evidence="8 9">
    <name type="scientific">Phakopsora pachyrhizi</name>
    <name type="common">Asian soybean rust disease fungus</name>
    <dbReference type="NCBI Taxonomy" id="170000"/>
    <lineage>
        <taxon>Eukaryota</taxon>
        <taxon>Fungi</taxon>
        <taxon>Dikarya</taxon>
        <taxon>Basidiomycota</taxon>
        <taxon>Pucciniomycotina</taxon>
        <taxon>Pucciniomycetes</taxon>
        <taxon>Pucciniales</taxon>
        <taxon>Phakopsoraceae</taxon>
        <taxon>Phakopsora</taxon>
    </lineage>
</organism>
<dbReference type="FunFam" id="1.25.10.10:FF:001136">
    <property type="entry name" value="Beta-catenin-like protein 1"/>
    <property type="match status" value="1"/>
</dbReference>
<dbReference type="AlphaFoldDB" id="A0AAV0AH26"/>
<feature type="compositionally biased region" description="Basic and acidic residues" evidence="6">
    <location>
        <begin position="32"/>
        <end position="65"/>
    </location>
</feature>
<dbReference type="GO" id="GO:0010467">
    <property type="term" value="P:gene expression"/>
    <property type="evidence" value="ECO:0007669"/>
    <property type="project" value="UniProtKB-ARBA"/>
</dbReference>
<evidence type="ECO:0000256" key="4">
    <source>
        <dbReference type="ARBA" id="ARBA00023054"/>
    </source>
</evidence>
<evidence type="ECO:0000256" key="3">
    <source>
        <dbReference type="ARBA" id="ARBA00022737"/>
    </source>
</evidence>
<dbReference type="InterPro" id="IPR011989">
    <property type="entry name" value="ARM-like"/>
</dbReference>
<dbReference type="EMBL" id="CALTRL010000194">
    <property type="protein sequence ID" value="CAH7667033.1"/>
    <property type="molecule type" value="Genomic_DNA"/>
</dbReference>
<accession>A0AAV0AH26</accession>
<evidence type="ECO:0000256" key="5">
    <source>
        <dbReference type="ARBA" id="ARBA00023242"/>
    </source>
</evidence>
<dbReference type="Pfam" id="PF08216">
    <property type="entry name" value="CTNNBL"/>
    <property type="match status" value="1"/>
</dbReference>
<evidence type="ECO:0000313" key="9">
    <source>
        <dbReference type="Proteomes" id="UP001153365"/>
    </source>
</evidence>
<gene>
    <name evidence="8" type="ORF">PPACK8108_LOCUS1406</name>
</gene>
<sequence>MDVSELFQLPAPRKDPTNTPAFLSQSNSADPTSKRDRSSELNHLKSSTEPKRLKTEFKGKQRATEDQTTDQYYDHEEDEEGGRFFGDGLTTEQKQIIDILNTGTQEDDQSNSLENSNPNPISSLEIKKLCLGLERAINKNREMRTKFCDDPEKFVDSEFELSEAIIKVSIMTQDPARCYPELYKLGTLNSLVGLLSHENVDIAISVIEIIQEFTDDDVLENQEQGELDEEQDRQKTSATDAVLMIVSQLVDLQLLEMVVSILVDRLNENEEAERNGAFHCLGLIENLISLDTSLSSKIVKKTPLMKFLLNRIRSAKKNEESTEEQDSLMFQNKQYSSEILAILLQRDEENRKELVLNDGIDIILEVLSIYRKRDPKDSDEIEFMENVFDCLCSVLLEPNEHKQKFLEGEGVELMVIMMKQKKLARHRALKVLDHALSGDEGTLSCERFVEQLGLKTLFSMFMGKKTSKGLASNEDDEHILGILVSLFFNLGSDTDHRLRLMTKFVEEDYEKIDRLIEIRDRFRSKVQYFTQNSKFLETEMDESEIYLMKLDSGLFGLQLCDVVIGFLTIEDDGMKDHLKVLLKRQGQTLGKDVLGELKEYFESMGEGTRKEGVSSLLKYIESIEN</sequence>
<dbReference type="Gene3D" id="1.25.10.10">
    <property type="entry name" value="Leucine-rich Repeat Variant"/>
    <property type="match status" value="1"/>
</dbReference>
<feature type="region of interest" description="Disordered" evidence="6">
    <location>
        <begin position="1"/>
        <end position="86"/>
    </location>
</feature>
<feature type="compositionally biased region" description="Polar residues" evidence="6">
    <location>
        <begin position="17"/>
        <end position="31"/>
    </location>
</feature>
<feature type="domain" description="Beta-catenin-like protein 1 N-terminal" evidence="7">
    <location>
        <begin position="89"/>
        <end position="207"/>
    </location>
</feature>
<dbReference type="Proteomes" id="UP001153365">
    <property type="component" value="Unassembled WGS sequence"/>
</dbReference>
<evidence type="ECO:0000259" key="7">
    <source>
        <dbReference type="SMART" id="SM01156"/>
    </source>
</evidence>
<reference evidence="8" key="1">
    <citation type="submission" date="2022-06" db="EMBL/GenBank/DDBJ databases">
        <authorList>
            <consortium name="SYNGENTA / RWTH Aachen University"/>
        </authorList>
    </citation>
    <scope>NUCLEOTIDE SEQUENCE</scope>
</reference>
<dbReference type="SUPFAM" id="SSF48371">
    <property type="entry name" value="ARM repeat"/>
    <property type="match status" value="1"/>
</dbReference>
<keyword evidence="4" id="KW-0175">Coiled coil</keyword>
<keyword evidence="2" id="KW-0597">Phosphoprotein</keyword>
<dbReference type="InterPro" id="IPR016024">
    <property type="entry name" value="ARM-type_fold"/>
</dbReference>
<evidence type="ECO:0000256" key="2">
    <source>
        <dbReference type="ARBA" id="ARBA00022553"/>
    </source>
</evidence>
<name>A0AAV0AH26_PHAPC</name>
<dbReference type="PANTHER" id="PTHR14978:SF0">
    <property type="entry name" value="BETA-CATENIN-LIKE PROTEIN 1"/>
    <property type="match status" value="1"/>
</dbReference>